<evidence type="ECO:0000256" key="6">
    <source>
        <dbReference type="ARBA" id="ARBA00023136"/>
    </source>
</evidence>
<dbReference type="InterPro" id="IPR006685">
    <property type="entry name" value="MscS_channel_2nd"/>
</dbReference>
<dbReference type="InterPro" id="IPR010920">
    <property type="entry name" value="LSM_dom_sf"/>
</dbReference>
<dbReference type="Gene3D" id="1.10.287.1260">
    <property type="match status" value="1"/>
</dbReference>
<dbReference type="InterPro" id="IPR049278">
    <property type="entry name" value="MS_channel_C"/>
</dbReference>
<evidence type="ECO:0000313" key="11">
    <source>
        <dbReference type="EMBL" id="SEB65572.1"/>
    </source>
</evidence>
<dbReference type="GO" id="GO:0008381">
    <property type="term" value="F:mechanosensitive monoatomic ion channel activity"/>
    <property type="evidence" value="ECO:0007669"/>
    <property type="project" value="UniProtKB-ARBA"/>
</dbReference>
<dbReference type="SUPFAM" id="SSF50182">
    <property type="entry name" value="Sm-like ribonucleoproteins"/>
    <property type="match status" value="1"/>
</dbReference>
<dbReference type="PANTHER" id="PTHR30566">
    <property type="entry name" value="YNAI-RELATED MECHANOSENSITIVE ION CHANNEL"/>
    <property type="match status" value="1"/>
</dbReference>
<dbReference type="Pfam" id="PF21082">
    <property type="entry name" value="MS_channel_3rd"/>
    <property type="match status" value="1"/>
</dbReference>
<keyword evidence="8" id="KW-0732">Signal</keyword>
<evidence type="ECO:0000256" key="7">
    <source>
        <dbReference type="SAM" id="Phobius"/>
    </source>
</evidence>
<evidence type="ECO:0000256" key="5">
    <source>
        <dbReference type="ARBA" id="ARBA00022989"/>
    </source>
</evidence>
<feature type="domain" description="Mechanosensitive ion channel MscS C-terminal" evidence="10">
    <location>
        <begin position="448"/>
        <end position="530"/>
    </location>
</feature>
<organism evidence="11 12">
    <name type="scientific">Nitratireductor aquibiodomus</name>
    <dbReference type="NCBI Taxonomy" id="204799"/>
    <lineage>
        <taxon>Bacteria</taxon>
        <taxon>Pseudomonadati</taxon>
        <taxon>Pseudomonadota</taxon>
        <taxon>Alphaproteobacteria</taxon>
        <taxon>Hyphomicrobiales</taxon>
        <taxon>Phyllobacteriaceae</taxon>
        <taxon>Nitratireductor</taxon>
    </lineage>
</organism>
<feature type="signal peptide" evidence="8">
    <location>
        <begin position="1"/>
        <end position="18"/>
    </location>
</feature>
<evidence type="ECO:0000259" key="10">
    <source>
        <dbReference type="Pfam" id="PF21082"/>
    </source>
</evidence>
<feature type="transmembrane region" description="Helical" evidence="7">
    <location>
        <begin position="210"/>
        <end position="234"/>
    </location>
</feature>
<dbReference type="Proteomes" id="UP000199064">
    <property type="component" value="Unassembled WGS sequence"/>
</dbReference>
<feature type="domain" description="Mechanosensitive ion channel MscS" evidence="9">
    <location>
        <begin position="373"/>
        <end position="438"/>
    </location>
</feature>
<feature type="transmembrane region" description="Helical" evidence="7">
    <location>
        <begin position="350"/>
        <end position="370"/>
    </location>
</feature>
<evidence type="ECO:0000259" key="9">
    <source>
        <dbReference type="Pfam" id="PF00924"/>
    </source>
</evidence>
<dbReference type="InterPro" id="IPR023408">
    <property type="entry name" value="MscS_beta-dom_sf"/>
</dbReference>
<feature type="transmembrane region" description="Helical" evidence="7">
    <location>
        <begin position="246"/>
        <end position="268"/>
    </location>
</feature>
<evidence type="ECO:0000256" key="1">
    <source>
        <dbReference type="ARBA" id="ARBA00004651"/>
    </source>
</evidence>
<gene>
    <name evidence="11" type="ORF">SAMN05216452_2637</name>
</gene>
<dbReference type="Pfam" id="PF00924">
    <property type="entry name" value="MS_channel_2nd"/>
    <property type="match status" value="1"/>
</dbReference>
<dbReference type="Gene3D" id="2.30.30.60">
    <property type="match status" value="1"/>
</dbReference>
<dbReference type="GO" id="GO:0005886">
    <property type="term" value="C:plasma membrane"/>
    <property type="evidence" value="ECO:0007669"/>
    <property type="project" value="UniProtKB-SubCell"/>
</dbReference>
<comment type="similarity">
    <text evidence="2">Belongs to the MscS (TC 1.A.23) family.</text>
</comment>
<dbReference type="InterPro" id="IPR011066">
    <property type="entry name" value="MscS_channel_C_sf"/>
</dbReference>
<dbReference type="EMBL" id="FNSL01000001">
    <property type="protein sequence ID" value="SEB65572.1"/>
    <property type="molecule type" value="Genomic_DNA"/>
</dbReference>
<keyword evidence="5 7" id="KW-1133">Transmembrane helix</keyword>
<comment type="subcellular location">
    <subcellularLocation>
        <location evidence="1">Cell membrane</location>
        <topology evidence="1">Multi-pass membrane protein</topology>
    </subcellularLocation>
</comment>
<reference evidence="12" key="1">
    <citation type="submission" date="2016-10" db="EMBL/GenBank/DDBJ databases">
        <authorList>
            <person name="Varghese N."/>
            <person name="Submissions S."/>
        </authorList>
    </citation>
    <scope>NUCLEOTIDE SEQUENCE [LARGE SCALE GENOMIC DNA]</scope>
    <source>
        <strain evidence="12">ES.061</strain>
    </source>
</reference>
<keyword evidence="6 7" id="KW-0472">Membrane</keyword>
<dbReference type="Gene3D" id="3.30.70.100">
    <property type="match status" value="1"/>
</dbReference>
<dbReference type="RefSeq" id="WP_090329099.1">
    <property type="nucleotide sequence ID" value="NZ_FNSL01000001.1"/>
</dbReference>
<proteinExistence type="inferred from homology"/>
<sequence length="580" mass="63101">MRFVLVFISLVIALSATAQEQTVSPLAPLDTSSPRATYRSFVEIAGEVERTYLDYRARKTALGASQLFDSFTRAARALDMSAIPEAQRAEVASLRVAQLVDILMRLPAIAPDQIPDDTEEAPEGWTIPGTEMEIIRQEEGARAGEFLFSAATVERLPEFHERIIALPPLHHSAYDNWTDEVRSFTGPFFPYSFINALPDVLMKPFLGTQLWKALLTAAVWIGIGVIIIGWGILTRGSETGHRSIGGLVRSMTVPSLLCALVWGAHYFAGYQTGLAGFFATMEIVVTNVLLYFALAWLVLIVCHLVVELVIALPAIPDQSYDANLLRLMARVGGLAAAGAVLVYGADKIGIPALGLIAGVGVGGVALALAAQSTVENLFGGVSLFADRPFRIGDYIQYGASSGTVEAIGPRSSRIRGLDGTLATVPNSDLAKMHIVNFSLRNKCLFRHVVGLRYETSRLQLLWILEEMRKSIAAHPMVETGTGMPRIRLIGFGASSIELEVRATVLTADFGQFLEVQEELLLELQEIIARGGSGFAFPSQTVYLTRDSSLDGVVKKKIEAEAQDTFEKRIDKEAISMARSE</sequence>
<feature type="transmembrane region" description="Helical" evidence="7">
    <location>
        <begin position="327"/>
        <end position="344"/>
    </location>
</feature>
<keyword evidence="3" id="KW-1003">Cell membrane</keyword>
<dbReference type="SUPFAM" id="SSF82861">
    <property type="entry name" value="Mechanosensitive channel protein MscS (YggB), transmembrane region"/>
    <property type="match status" value="1"/>
</dbReference>
<name>A0A1H4L5Y0_9HYPH</name>
<evidence type="ECO:0000256" key="2">
    <source>
        <dbReference type="ARBA" id="ARBA00008017"/>
    </source>
</evidence>
<accession>A0A1H4L5Y0</accession>
<evidence type="ECO:0000256" key="4">
    <source>
        <dbReference type="ARBA" id="ARBA00022692"/>
    </source>
</evidence>
<evidence type="ECO:0000256" key="8">
    <source>
        <dbReference type="SAM" id="SignalP"/>
    </source>
</evidence>
<protein>
    <submittedName>
        <fullName evidence="11">MscS family membrane protein</fullName>
    </submittedName>
</protein>
<dbReference type="PANTHER" id="PTHR30566:SF5">
    <property type="entry name" value="MECHANOSENSITIVE ION CHANNEL PROTEIN 1, MITOCHONDRIAL-RELATED"/>
    <property type="match status" value="1"/>
</dbReference>
<dbReference type="SUPFAM" id="SSF82689">
    <property type="entry name" value="Mechanosensitive channel protein MscS (YggB), C-terminal domain"/>
    <property type="match status" value="1"/>
</dbReference>
<keyword evidence="4 7" id="KW-0812">Transmembrane</keyword>
<feature type="transmembrane region" description="Helical" evidence="7">
    <location>
        <begin position="288"/>
        <end position="315"/>
    </location>
</feature>
<evidence type="ECO:0000256" key="3">
    <source>
        <dbReference type="ARBA" id="ARBA00022475"/>
    </source>
</evidence>
<keyword evidence="12" id="KW-1185">Reference proteome</keyword>
<dbReference type="InterPro" id="IPR011014">
    <property type="entry name" value="MscS_channel_TM-2"/>
</dbReference>
<dbReference type="AlphaFoldDB" id="A0A1H4L5Y0"/>
<feature type="chain" id="PRO_5011685185" evidence="8">
    <location>
        <begin position="19"/>
        <end position="580"/>
    </location>
</feature>
<evidence type="ECO:0000313" key="12">
    <source>
        <dbReference type="Proteomes" id="UP000199064"/>
    </source>
</evidence>